<organism evidence="2 3">
    <name type="scientific">Cuscuta campestris</name>
    <dbReference type="NCBI Taxonomy" id="132261"/>
    <lineage>
        <taxon>Eukaryota</taxon>
        <taxon>Viridiplantae</taxon>
        <taxon>Streptophyta</taxon>
        <taxon>Embryophyta</taxon>
        <taxon>Tracheophyta</taxon>
        <taxon>Spermatophyta</taxon>
        <taxon>Magnoliopsida</taxon>
        <taxon>eudicotyledons</taxon>
        <taxon>Gunneridae</taxon>
        <taxon>Pentapetalae</taxon>
        <taxon>asterids</taxon>
        <taxon>lamiids</taxon>
        <taxon>Solanales</taxon>
        <taxon>Convolvulaceae</taxon>
        <taxon>Cuscuteae</taxon>
        <taxon>Cuscuta</taxon>
        <taxon>Cuscuta subgen. Grammica</taxon>
        <taxon>Cuscuta sect. Cleistogrammica</taxon>
    </lineage>
</organism>
<evidence type="ECO:0000313" key="2">
    <source>
        <dbReference type="EMBL" id="VFQ77923.1"/>
    </source>
</evidence>
<dbReference type="InterPro" id="IPR056924">
    <property type="entry name" value="SH3_Tf2-1"/>
</dbReference>
<gene>
    <name evidence="2" type="ORF">CCAM_LOCUS19699</name>
</gene>
<dbReference type="EMBL" id="OOIL02001745">
    <property type="protein sequence ID" value="VFQ77923.1"/>
    <property type="molecule type" value="Genomic_DNA"/>
</dbReference>
<reference evidence="2 3" key="1">
    <citation type="submission" date="2018-04" db="EMBL/GenBank/DDBJ databases">
        <authorList>
            <person name="Vogel A."/>
        </authorList>
    </citation>
    <scope>NUCLEOTIDE SEQUENCE [LARGE SCALE GENOMIC DNA]</scope>
</reference>
<dbReference type="Pfam" id="PF24626">
    <property type="entry name" value="SH3_Tf2-1"/>
    <property type="match status" value="1"/>
</dbReference>
<dbReference type="OrthoDB" id="1936407at2759"/>
<dbReference type="Gene3D" id="2.40.50.40">
    <property type="match status" value="1"/>
</dbReference>
<dbReference type="InterPro" id="IPR016197">
    <property type="entry name" value="Chromo-like_dom_sf"/>
</dbReference>
<keyword evidence="3" id="KW-1185">Reference proteome</keyword>
<protein>
    <recommendedName>
        <fullName evidence="1">Tf2-1-like SH3-like domain-containing protein</fullName>
    </recommendedName>
</protein>
<dbReference type="PANTHER" id="PTHR46148:SF52">
    <property type="entry name" value="OS04G0603800 PROTEIN"/>
    <property type="match status" value="1"/>
</dbReference>
<dbReference type="PANTHER" id="PTHR46148">
    <property type="entry name" value="CHROMO DOMAIN-CONTAINING PROTEIN"/>
    <property type="match status" value="1"/>
</dbReference>
<dbReference type="Proteomes" id="UP000595140">
    <property type="component" value="Unassembled WGS sequence"/>
</dbReference>
<dbReference type="AlphaFoldDB" id="A0A484LN57"/>
<evidence type="ECO:0000259" key="1">
    <source>
        <dbReference type="Pfam" id="PF24626"/>
    </source>
</evidence>
<name>A0A484LN57_9ASTE</name>
<accession>A0A484LN57</accession>
<sequence>MKTNVDQHRREITFQVGDYVYLKLQPYRQATMEKRQSNKLAPRFYGPFQVLRCIGPVAYELELPEGSQIHNVFHVSKLKLHWGELFSPPVPPPTATELKDTDPQPEKILDHRVVQRGKYQPLHDILVKWVDGAVEDATWEQERRFCRSHPSFSPCGQVDALKVRVHGVPLALNSLVEPFKVPVHPFNFEVQPVEGVGDGGKIGLGLGFGWANGRTAVRGNGGAALSDRLVKDVHHQEWVREEVIVVGRRGDRHVDHGKLRPIDWHRVHDRMEELEILAGHYCVPVLSGLDDLGHDVKEETAIGDAELMVRWPMGWRMSLVMPSSLRTRPSLLSTQSSPP</sequence>
<feature type="domain" description="Tf2-1-like SH3-like" evidence="1">
    <location>
        <begin position="17"/>
        <end position="79"/>
    </location>
</feature>
<dbReference type="SUPFAM" id="SSF54160">
    <property type="entry name" value="Chromo domain-like"/>
    <property type="match status" value="1"/>
</dbReference>
<evidence type="ECO:0000313" key="3">
    <source>
        <dbReference type="Proteomes" id="UP000595140"/>
    </source>
</evidence>
<proteinExistence type="predicted"/>